<evidence type="ECO:0000313" key="1">
    <source>
        <dbReference type="EMBL" id="RUR43380.1"/>
    </source>
</evidence>
<accession>A0A433L843</accession>
<sequence length="266" mass="30028">MIINNFHDTATLTATSEALPIEYTQRGERAKLWRSEDTAPQVIVGTLESPKFLSALVVYNHNLSTAGTIRIEYLVQGEVVYDSGVIIASTLIPLGIWRAGVDPWGAQDLTEFPNTHHVIWTEPTLATDYRITISDSNNTDGYVQVSRIITGFYYSPKMNASYGVKLEWQDFAEHKRTEGNSLRTIGEGVARVLNFNLDYLDRNGLGELSRELLKTGKRQDIYINLYPEKGGALEAEHAFVGRRDGNYGHDHNYFNNWKNQLSLIEV</sequence>
<gene>
    <name evidence="1" type="ORF">ELY37_16820</name>
</gene>
<dbReference type="Proteomes" id="UP000286912">
    <property type="component" value="Unassembled WGS sequence"/>
</dbReference>
<name>A0A433L843_9GAMM</name>
<reference evidence="1 2" key="1">
    <citation type="submission" date="2018-12" db="EMBL/GenBank/DDBJ databases">
        <title>three novel Halomonas strain isolated from plants.</title>
        <authorList>
            <person name="Sun C."/>
        </authorList>
    </citation>
    <scope>NUCLEOTIDE SEQUENCE [LARGE SCALE GENOMIC DNA]</scope>
    <source>
        <strain evidence="1 2">RC</strain>
    </source>
</reference>
<dbReference type="RefSeq" id="WP_185856314.1">
    <property type="nucleotide sequence ID" value="NZ_RZHD01000010.1"/>
</dbReference>
<protein>
    <submittedName>
        <fullName evidence="1">Uncharacterized protein</fullName>
    </submittedName>
</protein>
<keyword evidence="2" id="KW-1185">Reference proteome</keyword>
<dbReference type="AlphaFoldDB" id="A0A433L843"/>
<organism evidence="1 2">
    <name type="scientific">Vreelandella populi</name>
    <dbReference type="NCBI Taxonomy" id="2498858"/>
    <lineage>
        <taxon>Bacteria</taxon>
        <taxon>Pseudomonadati</taxon>
        <taxon>Pseudomonadota</taxon>
        <taxon>Gammaproteobacteria</taxon>
        <taxon>Oceanospirillales</taxon>
        <taxon>Halomonadaceae</taxon>
        <taxon>Vreelandella</taxon>
    </lineage>
</organism>
<comment type="caution">
    <text evidence="1">The sequence shown here is derived from an EMBL/GenBank/DDBJ whole genome shotgun (WGS) entry which is preliminary data.</text>
</comment>
<proteinExistence type="predicted"/>
<dbReference type="EMBL" id="RZHD01000010">
    <property type="protein sequence ID" value="RUR43380.1"/>
    <property type="molecule type" value="Genomic_DNA"/>
</dbReference>
<evidence type="ECO:0000313" key="2">
    <source>
        <dbReference type="Proteomes" id="UP000286912"/>
    </source>
</evidence>